<comment type="caution">
    <text evidence="2">The sequence shown here is derived from an EMBL/GenBank/DDBJ whole genome shotgun (WGS) entry which is preliminary data.</text>
</comment>
<evidence type="ECO:0000256" key="1">
    <source>
        <dbReference type="SAM" id="SignalP"/>
    </source>
</evidence>
<dbReference type="AlphaFoldDB" id="A0A1Q6A4Z2"/>
<dbReference type="EMBL" id="MPPL01000001">
    <property type="protein sequence ID" value="OKS89067.1"/>
    <property type="molecule type" value="Genomic_DNA"/>
</dbReference>
<dbReference type="OrthoDB" id="597504at2"/>
<proteinExistence type="predicted"/>
<feature type="chain" id="PRO_5010334088" description="Outer membrane protein beta-barrel domain-containing protein" evidence="1">
    <location>
        <begin position="25"/>
        <end position="230"/>
    </location>
</feature>
<dbReference type="STRING" id="1302689.RG47T_4547"/>
<accession>A0A1Q6A4Z2</accession>
<evidence type="ECO:0000313" key="2">
    <source>
        <dbReference type="EMBL" id="OKS89067.1"/>
    </source>
</evidence>
<dbReference type="RefSeq" id="WP_083627494.1">
    <property type="nucleotide sequence ID" value="NZ_FPAM01000007.1"/>
</dbReference>
<reference evidence="2 3" key="1">
    <citation type="submission" date="2016-11" db="EMBL/GenBank/DDBJ databases">
        <title>Whole Genome Sequencing of Mucilaginibacter polytrichastri RG4-7(T) isolated from the moss sample.</title>
        <authorList>
            <person name="Li Y."/>
        </authorList>
    </citation>
    <scope>NUCLEOTIDE SEQUENCE [LARGE SCALE GENOMIC DNA]</scope>
    <source>
        <strain evidence="2 3">RG4-7</strain>
    </source>
</reference>
<sequence>MKRPLLVLFIITLLTTLAHERAQAQLLSDQSNIGAMGGQVLIGSQGVGLEGRYGFSETLSARIGGSFLPASANNVFSIGGFKSNTDVSAKFYNVHLLADYIPSENLPWLRVVGGAAYLYKAQGKVGVIPTGTYKVANYNISAAEMGDLNIDVSWKGIAPYLGFGFLPSFPSQMFNINFDVGTYYLSQPKSTIIGTKLLSDNYKLEPQVNSNLKSYRWLPVLQVNFNFKIN</sequence>
<evidence type="ECO:0008006" key="4">
    <source>
        <dbReference type="Google" id="ProtNLM"/>
    </source>
</evidence>
<feature type="signal peptide" evidence="1">
    <location>
        <begin position="1"/>
        <end position="24"/>
    </location>
</feature>
<dbReference type="Gene3D" id="2.40.160.170">
    <property type="match status" value="1"/>
</dbReference>
<gene>
    <name evidence="2" type="ORF">RG47T_4547</name>
</gene>
<dbReference type="Proteomes" id="UP000186720">
    <property type="component" value="Unassembled WGS sequence"/>
</dbReference>
<name>A0A1Q6A4Z2_9SPHI</name>
<evidence type="ECO:0000313" key="3">
    <source>
        <dbReference type="Proteomes" id="UP000186720"/>
    </source>
</evidence>
<keyword evidence="3" id="KW-1185">Reference proteome</keyword>
<keyword evidence="1" id="KW-0732">Signal</keyword>
<organism evidence="2 3">
    <name type="scientific">Mucilaginibacter polytrichastri</name>
    <dbReference type="NCBI Taxonomy" id="1302689"/>
    <lineage>
        <taxon>Bacteria</taxon>
        <taxon>Pseudomonadati</taxon>
        <taxon>Bacteroidota</taxon>
        <taxon>Sphingobacteriia</taxon>
        <taxon>Sphingobacteriales</taxon>
        <taxon>Sphingobacteriaceae</taxon>
        <taxon>Mucilaginibacter</taxon>
    </lineage>
</organism>
<protein>
    <recommendedName>
        <fullName evidence="4">Outer membrane protein beta-barrel domain-containing protein</fullName>
    </recommendedName>
</protein>